<dbReference type="FunFam" id="1.25.10.10:FF:000250">
    <property type="entry name" value="Phospholipase A-2-activating protein isoform A"/>
    <property type="match status" value="1"/>
</dbReference>
<proteinExistence type="predicted"/>
<evidence type="ECO:0000256" key="4">
    <source>
        <dbReference type="ARBA" id="ARBA00022737"/>
    </source>
</evidence>
<evidence type="ECO:0000256" key="6">
    <source>
        <dbReference type="SAM" id="MobiDB-lite"/>
    </source>
</evidence>
<dbReference type="GO" id="GO:0043161">
    <property type="term" value="P:proteasome-mediated ubiquitin-dependent protein catabolic process"/>
    <property type="evidence" value="ECO:0007669"/>
    <property type="project" value="TreeGrafter"/>
</dbReference>
<sequence length="800" mass="87174">MAEYRLGVQLHGHADDVSAPRRRPSPSHVHFLPPPPSPLASSPSLRRYPPGLGFDPARALPECRALVPSGGSVRGVCVCGDTGIATSSRDRTVKFWARSPGNEREYVLSKTLAGHSSFVGPLAWIPPSERFPEGGIVSGGMDTFVIFWDLRKGEVVETMKGHNSQVTGLAVDTNGDIISSSMDCTVRRWRNGNAIEVWEAHKVAVQTVLKLPTGELFTDTVRCLAPMPGLGILSASHDSTIKLWALTGQPLLEMIGHSSLVYSVDAHSSGLIASGSEDRSLKIWKDGVCVQSIEHPGCIWDVKFLENGDIVTACSDGTVRIWTTVADRFCSDEELAAYTDLISQYTLSRKTVGGLKLSDLPGVEALQVPGNSDGQTLIVREGDNGVAYSWSSSELKWDKIGEVVDGPGDSAQGQVHDGVRYDFVFNVDIGDGEPIRKLPYNRSDDPYTVADKWLLKENLPLTYRQQVVEFILQNSGQNNFVPDPSFRDPYTGANAYVPGQASSSNGNAPKQIFKHIPKIGMLSFETAQFDGILKKVTEFNAKLSSGSDQKQLSLSETEMSRLPAIVKVLKDTSFYHTSKLADADMALLVKILKSWPPQMMFPVIDFLRMIVLHPDGATLLLKTIETGNVSVTEQSFVHVVSDVLMETFRKAVAPPVQPANLLTVLKAVTNLFDKSCLHQWLRTHSAEIIDSMSNCKSSFSKNAHLAYATLLLNYAVLSIESKDEQSQAQILSAALEIAEDDTQDFDSKYRALVAIGSLMLKGLVKSLALDLDVKSVASSAKASMDQKIAEVGADIDLLTR</sequence>
<accession>A0AAQ3WHL5</accession>
<dbReference type="CDD" id="cd00200">
    <property type="entry name" value="WD40"/>
    <property type="match status" value="1"/>
</dbReference>
<dbReference type="EMBL" id="CP144747">
    <property type="protein sequence ID" value="WVZ61723.1"/>
    <property type="molecule type" value="Genomic_DNA"/>
</dbReference>
<reference evidence="9 10" key="1">
    <citation type="submission" date="2024-02" db="EMBL/GenBank/DDBJ databases">
        <title>High-quality chromosome-scale genome assembly of Pensacola bahiagrass (Paspalum notatum Flugge var. saurae).</title>
        <authorList>
            <person name="Vega J.M."/>
            <person name="Podio M."/>
            <person name="Orjuela J."/>
            <person name="Siena L.A."/>
            <person name="Pessino S.C."/>
            <person name="Combes M.C."/>
            <person name="Mariac C."/>
            <person name="Albertini E."/>
            <person name="Pupilli F."/>
            <person name="Ortiz J.P.A."/>
            <person name="Leblanc O."/>
        </authorList>
    </citation>
    <scope>NUCLEOTIDE SEQUENCE [LARGE SCALE GENOMIC DNA]</scope>
    <source>
        <strain evidence="9">R1</strain>
        <tissue evidence="9">Leaf</tissue>
    </source>
</reference>
<dbReference type="PROSITE" id="PS50294">
    <property type="entry name" value="WD_REPEATS_REGION"/>
    <property type="match status" value="1"/>
</dbReference>
<dbReference type="PANTHER" id="PTHR19849:SF0">
    <property type="entry name" value="PHOSPHOLIPASE A-2-ACTIVATING PROTEIN"/>
    <property type="match status" value="1"/>
</dbReference>
<dbReference type="InterPro" id="IPR038122">
    <property type="entry name" value="PFU_sf"/>
</dbReference>
<dbReference type="InterPro" id="IPR011989">
    <property type="entry name" value="ARM-like"/>
</dbReference>
<keyword evidence="2" id="KW-0963">Cytoplasm</keyword>
<evidence type="ECO:0000256" key="3">
    <source>
        <dbReference type="ARBA" id="ARBA00022574"/>
    </source>
</evidence>
<feature type="domain" description="PFU" evidence="7">
    <location>
        <begin position="389"/>
        <end position="485"/>
    </location>
</feature>
<dbReference type="PROSITE" id="PS51396">
    <property type="entry name" value="PUL"/>
    <property type="match status" value="1"/>
</dbReference>
<dbReference type="PRINTS" id="PR00320">
    <property type="entry name" value="GPROTEINBRPT"/>
</dbReference>
<feature type="repeat" description="WD" evidence="5">
    <location>
        <begin position="159"/>
        <end position="189"/>
    </location>
</feature>
<dbReference type="Gene3D" id="2.130.10.10">
    <property type="entry name" value="YVTN repeat-like/Quinoprotein amine dehydrogenase"/>
    <property type="match status" value="2"/>
</dbReference>
<dbReference type="Pfam" id="PF09070">
    <property type="entry name" value="PFU"/>
    <property type="match status" value="1"/>
</dbReference>
<evidence type="ECO:0000259" key="7">
    <source>
        <dbReference type="PROSITE" id="PS51394"/>
    </source>
</evidence>
<name>A0AAQ3WHL5_PASNO</name>
<dbReference type="InterPro" id="IPR001680">
    <property type="entry name" value="WD40_rpt"/>
</dbReference>
<dbReference type="PROSITE" id="PS00678">
    <property type="entry name" value="WD_REPEATS_1"/>
    <property type="match status" value="1"/>
</dbReference>
<dbReference type="FunFam" id="2.130.10.10:FF:003656">
    <property type="entry name" value="Transducin family protein / WD-40 repeat family protein"/>
    <property type="match status" value="1"/>
</dbReference>
<dbReference type="PROSITE" id="PS50082">
    <property type="entry name" value="WD_REPEATS_2"/>
    <property type="match status" value="3"/>
</dbReference>
<evidence type="ECO:0008006" key="11">
    <source>
        <dbReference type="Google" id="ProtNLM"/>
    </source>
</evidence>
<dbReference type="GO" id="GO:0043130">
    <property type="term" value="F:ubiquitin binding"/>
    <property type="evidence" value="ECO:0007669"/>
    <property type="project" value="TreeGrafter"/>
</dbReference>
<dbReference type="InterPro" id="IPR020472">
    <property type="entry name" value="WD40_PAC1"/>
</dbReference>
<dbReference type="Pfam" id="PF00400">
    <property type="entry name" value="WD40"/>
    <property type="match status" value="4"/>
</dbReference>
<dbReference type="PROSITE" id="PS51394">
    <property type="entry name" value="PFU"/>
    <property type="match status" value="1"/>
</dbReference>
<feature type="repeat" description="WD" evidence="5">
    <location>
        <begin position="254"/>
        <end position="285"/>
    </location>
</feature>
<dbReference type="InterPro" id="IPR036322">
    <property type="entry name" value="WD40_repeat_dom_sf"/>
</dbReference>
<feature type="region of interest" description="Disordered" evidence="6">
    <location>
        <begin position="1"/>
        <end position="46"/>
    </location>
</feature>
<dbReference type="SMART" id="SM00320">
    <property type="entry name" value="WD40"/>
    <property type="match status" value="6"/>
</dbReference>
<gene>
    <name evidence="9" type="ORF">U9M48_011552</name>
</gene>
<keyword evidence="10" id="KW-1185">Reference proteome</keyword>
<dbReference type="GO" id="GO:0005737">
    <property type="term" value="C:cytoplasm"/>
    <property type="evidence" value="ECO:0007669"/>
    <property type="project" value="UniProtKB-SubCell"/>
</dbReference>
<keyword evidence="4" id="KW-0677">Repeat</keyword>
<evidence type="ECO:0000313" key="9">
    <source>
        <dbReference type="EMBL" id="WVZ61723.1"/>
    </source>
</evidence>
<evidence type="ECO:0000259" key="8">
    <source>
        <dbReference type="PROSITE" id="PS51396"/>
    </source>
</evidence>
<dbReference type="InterPro" id="IPR013535">
    <property type="entry name" value="PUL_dom"/>
</dbReference>
<dbReference type="GO" id="GO:0005634">
    <property type="term" value="C:nucleus"/>
    <property type="evidence" value="ECO:0007669"/>
    <property type="project" value="TreeGrafter"/>
</dbReference>
<evidence type="ECO:0000256" key="1">
    <source>
        <dbReference type="ARBA" id="ARBA00004496"/>
    </source>
</evidence>
<dbReference type="SUPFAM" id="SSF50978">
    <property type="entry name" value="WD40 repeat-like"/>
    <property type="match status" value="1"/>
</dbReference>
<evidence type="ECO:0000256" key="5">
    <source>
        <dbReference type="PROSITE-ProRule" id="PRU00221"/>
    </source>
</evidence>
<dbReference type="InterPro" id="IPR019775">
    <property type="entry name" value="WD40_repeat_CS"/>
</dbReference>
<keyword evidence="3 5" id="KW-0853">WD repeat</keyword>
<dbReference type="AlphaFoldDB" id="A0AAQ3WHL5"/>
<protein>
    <recommendedName>
        <fullName evidence="11">Phospholipase A-2-activating protein</fullName>
    </recommendedName>
</protein>
<comment type="subcellular location">
    <subcellularLocation>
        <location evidence="1">Cytoplasm</location>
    </subcellularLocation>
</comment>
<dbReference type="Pfam" id="PF08324">
    <property type="entry name" value="PUL"/>
    <property type="match status" value="1"/>
</dbReference>
<dbReference type="PANTHER" id="PTHR19849">
    <property type="entry name" value="PHOSPHOLIPASE A-2-ACTIVATING PROTEIN"/>
    <property type="match status" value="1"/>
</dbReference>
<dbReference type="Gene3D" id="3.10.20.870">
    <property type="entry name" value="PFU (PLAA family ubiquitin binding), C-terminal domain"/>
    <property type="match status" value="1"/>
</dbReference>
<feature type="repeat" description="WD" evidence="5">
    <location>
        <begin position="112"/>
        <end position="158"/>
    </location>
</feature>
<dbReference type="Gene3D" id="1.25.10.10">
    <property type="entry name" value="Leucine-rich Repeat Variant"/>
    <property type="match status" value="1"/>
</dbReference>
<organism evidence="9 10">
    <name type="scientific">Paspalum notatum var. saurae</name>
    <dbReference type="NCBI Taxonomy" id="547442"/>
    <lineage>
        <taxon>Eukaryota</taxon>
        <taxon>Viridiplantae</taxon>
        <taxon>Streptophyta</taxon>
        <taxon>Embryophyta</taxon>
        <taxon>Tracheophyta</taxon>
        <taxon>Spermatophyta</taxon>
        <taxon>Magnoliopsida</taxon>
        <taxon>Liliopsida</taxon>
        <taxon>Poales</taxon>
        <taxon>Poaceae</taxon>
        <taxon>PACMAD clade</taxon>
        <taxon>Panicoideae</taxon>
        <taxon>Andropogonodae</taxon>
        <taxon>Paspaleae</taxon>
        <taxon>Paspalinae</taxon>
        <taxon>Paspalum</taxon>
    </lineage>
</organism>
<dbReference type="Proteomes" id="UP001341281">
    <property type="component" value="Chromosome 03"/>
</dbReference>
<dbReference type="InterPro" id="IPR015155">
    <property type="entry name" value="PFU"/>
</dbReference>
<dbReference type="FunFam" id="3.10.20.870:FF:000002">
    <property type="entry name" value="Transducin family protein / WD-40 repeat family protein"/>
    <property type="match status" value="1"/>
</dbReference>
<dbReference type="InterPro" id="IPR015943">
    <property type="entry name" value="WD40/YVTN_repeat-like_dom_sf"/>
</dbReference>
<feature type="domain" description="PUL" evidence="8">
    <location>
        <begin position="514"/>
        <end position="798"/>
    </location>
</feature>
<evidence type="ECO:0000313" key="10">
    <source>
        <dbReference type="Proteomes" id="UP001341281"/>
    </source>
</evidence>
<evidence type="ECO:0000256" key="2">
    <source>
        <dbReference type="ARBA" id="ARBA00022490"/>
    </source>
</evidence>
<dbReference type="GO" id="GO:0010992">
    <property type="term" value="P:ubiquitin recycling"/>
    <property type="evidence" value="ECO:0007669"/>
    <property type="project" value="TreeGrafter"/>
</dbReference>